<evidence type="ECO:0000256" key="1">
    <source>
        <dbReference type="SAM" id="MobiDB-lite"/>
    </source>
</evidence>
<accession>A0A7S1IP68</accession>
<feature type="compositionally biased region" description="Basic and acidic residues" evidence="1">
    <location>
        <begin position="82"/>
        <end position="91"/>
    </location>
</feature>
<dbReference type="AlphaFoldDB" id="A0A7S1IP68"/>
<gene>
    <name evidence="2" type="ORF">EGYM00392_LOCUS29925</name>
</gene>
<reference evidence="2" key="1">
    <citation type="submission" date="2021-01" db="EMBL/GenBank/DDBJ databases">
        <authorList>
            <person name="Corre E."/>
            <person name="Pelletier E."/>
            <person name="Niang G."/>
            <person name="Scheremetjew M."/>
            <person name="Finn R."/>
            <person name="Kale V."/>
            <person name="Holt S."/>
            <person name="Cochrane G."/>
            <person name="Meng A."/>
            <person name="Brown T."/>
            <person name="Cohen L."/>
        </authorList>
    </citation>
    <scope>NUCLEOTIDE SEQUENCE</scope>
    <source>
        <strain evidence="2">NIES-381</strain>
    </source>
</reference>
<feature type="compositionally biased region" description="Polar residues" evidence="1">
    <location>
        <begin position="126"/>
        <end position="149"/>
    </location>
</feature>
<organism evidence="2">
    <name type="scientific">Eutreptiella gymnastica</name>
    <dbReference type="NCBI Taxonomy" id="73025"/>
    <lineage>
        <taxon>Eukaryota</taxon>
        <taxon>Discoba</taxon>
        <taxon>Euglenozoa</taxon>
        <taxon>Euglenida</taxon>
        <taxon>Spirocuta</taxon>
        <taxon>Euglenophyceae</taxon>
        <taxon>Eutreptiales</taxon>
        <taxon>Eutreptiaceae</taxon>
        <taxon>Eutreptiella</taxon>
    </lineage>
</organism>
<proteinExistence type="predicted"/>
<dbReference type="EMBL" id="HBGA01080273">
    <property type="protein sequence ID" value="CAD9018812.1"/>
    <property type="molecule type" value="Transcribed_RNA"/>
</dbReference>
<protein>
    <submittedName>
        <fullName evidence="2">Uncharacterized protein</fullName>
    </submittedName>
</protein>
<sequence>MKLGRDCAAVAACLLLLVMLLGMARLPSVDLLRPRQVSSLRSLTRAIHANASEGSARPGANTTHKDPDPPGLHGQNEADASSDFRDLKGDEDPFVPDPAVSTVNGRSESEATAPMYEQAVDPAQTGPCSRSPSHAHFASTNSTRQGNCSGASGPGPKCFLYLLQTASKVATAFHDELETADADLLCVTYRRRAPPCHFAQHTTWTSGRNTLWQLAKRMPRTYVYYIFLDDDVSCVEGSFREFEKALLAHRPAIAVPTLLIDRKADRRVQVQTTLNFDAIMNAFHTDVMFGGTVLPYFDLFDTGMIPGFKASWWVSQLLVVYEAQILYPRHIARVNTVRIKNLHHGHYPKGLNHGRHTKWFFHNVYSDQAYAQRRWRGLVPGPAGLILPGSDFRVPAPLRRRLFNYSTPFWARRHAVCRADPAVT</sequence>
<evidence type="ECO:0000313" key="2">
    <source>
        <dbReference type="EMBL" id="CAD9018812.1"/>
    </source>
</evidence>
<feature type="region of interest" description="Disordered" evidence="1">
    <location>
        <begin position="50"/>
        <end position="149"/>
    </location>
</feature>
<name>A0A7S1IP68_9EUGL</name>